<evidence type="ECO:0000256" key="15">
    <source>
        <dbReference type="ARBA" id="ARBA00023136"/>
    </source>
</evidence>
<evidence type="ECO:0000313" key="19">
    <source>
        <dbReference type="EMBL" id="CCA21334.1"/>
    </source>
</evidence>
<dbReference type="PANTHER" id="PTHR13619:SF0">
    <property type="entry name" value="PHOSPHATIDATE CYTIDYLYLTRANSFERASE, MITOCHONDRIAL"/>
    <property type="match status" value="1"/>
</dbReference>
<evidence type="ECO:0000256" key="6">
    <source>
        <dbReference type="ARBA" id="ARBA00012487"/>
    </source>
</evidence>
<dbReference type="HOGENOM" id="CLU_030279_1_1_1"/>
<dbReference type="EMBL" id="FR824164">
    <property type="protein sequence ID" value="CCA21334.1"/>
    <property type="molecule type" value="Genomic_DNA"/>
</dbReference>
<keyword evidence="15" id="KW-0472">Membrane</keyword>
<keyword evidence="11" id="KW-0999">Mitochondrion inner membrane</keyword>
<evidence type="ECO:0000256" key="7">
    <source>
        <dbReference type="ARBA" id="ARBA00018337"/>
    </source>
</evidence>
<keyword evidence="13" id="KW-0443">Lipid metabolism</keyword>
<evidence type="ECO:0000256" key="16">
    <source>
        <dbReference type="ARBA" id="ARBA00023209"/>
    </source>
</evidence>
<evidence type="ECO:0000256" key="1">
    <source>
        <dbReference type="ARBA" id="ARBA00001946"/>
    </source>
</evidence>
<keyword evidence="12" id="KW-0460">Magnesium</keyword>
<evidence type="ECO:0000256" key="9">
    <source>
        <dbReference type="ARBA" id="ARBA00022679"/>
    </source>
</evidence>
<evidence type="ECO:0000256" key="12">
    <source>
        <dbReference type="ARBA" id="ARBA00022842"/>
    </source>
</evidence>
<comment type="similarity">
    <text evidence="5">Belongs to the TAM41 family.</text>
</comment>
<organism evidence="19">
    <name type="scientific">Albugo laibachii Nc14</name>
    <dbReference type="NCBI Taxonomy" id="890382"/>
    <lineage>
        <taxon>Eukaryota</taxon>
        <taxon>Sar</taxon>
        <taxon>Stramenopiles</taxon>
        <taxon>Oomycota</taxon>
        <taxon>Peronosporomycetes</taxon>
        <taxon>Albuginales</taxon>
        <taxon>Albuginaceae</taxon>
        <taxon>Albugo</taxon>
    </lineage>
</organism>
<evidence type="ECO:0000256" key="13">
    <source>
        <dbReference type="ARBA" id="ARBA00023098"/>
    </source>
</evidence>
<evidence type="ECO:0000256" key="18">
    <source>
        <dbReference type="ARBA" id="ARBA00029893"/>
    </source>
</evidence>
<name>F0WJ87_9STRA</name>
<comment type="subcellular location">
    <subcellularLocation>
        <location evidence="2">Mitochondrion inner membrane</location>
        <topology evidence="2">Peripheral membrane protein</topology>
        <orientation evidence="2">Matrix side</orientation>
    </subcellularLocation>
</comment>
<evidence type="ECO:0000256" key="11">
    <source>
        <dbReference type="ARBA" id="ARBA00022792"/>
    </source>
</evidence>
<dbReference type="EC" id="2.7.7.41" evidence="6"/>
<reference evidence="19" key="1">
    <citation type="journal article" date="2011" name="PLoS Biol.">
        <title>Gene gain and loss during evolution of obligate parasitism in the white rust pathogen of Arabidopsis thaliana.</title>
        <authorList>
            <person name="Kemen E."/>
            <person name="Gardiner A."/>
            <person name="Schultz-Larsen T."/>
            <person name="Kemen A.C."/>
            <person name="Balmuth A.L."/>
            <person name="Robert-Seilaniantz A."/>
            <person name="Bailey K."/>
            <person name="Holub E."/>
            <person name="Studholme D.J."/>
            <person name="Maclean D."/>
            <person name="Jones J.D."/>
        </authorList>
    </citation>
    <scope>NUCLEOTIDE SEQUENCE</scope>
</reference>
<comment type="cofactor">
    <cofactor evidence="1">
        <name>Mg(2+)</name>
        <dbReference type="ChEBI" id="CHEBI:18420"/>
    </cofactor>
</comment>
<comment type="pathway">
    <text evidence="3">Phospholipid metabolism; CDP-diacylglycerol biosynthesis; CDP-diacylglycerol from sn-glycerol 3-phosphate: step 3/3.</text>
</comment>
<keyword evidence="14" id="KW-0496">Mitochondrion</keyword>
<protein>
    <recommendedName>
        <fullName evidence="7">Phosphatidate cytidylyltransferase, mitochondrial</fullName>
        <ecNumber evidence="6">2.7.7.41</ecNumber>
    </recommendedName>
    <alternativeName>
        <fullName evidence="18">CDP-diacylglycerol synthase</fullName>
    </alternativeName>
</protein>
<keyword evidence="10" id="KW-0548">Nucleotidyltransferase</keyword>
<keyword evidence="17" id="KW-1208">Phospholipid metabolism</keyword>
<evidence type="ECO:0000256" key="5">
    <source>
        <dbReference type="ARBA" id="ARBA00005458"/>
    </source>
</evidence>
<keyword evidence="9" id="KW-0808">Transferase</keyword>
<keyword evidence="8" id="KW-0444">Lipid biosynthesis</keyword>
<dbReference type="GO" id="GO:0016024">
    <property type="term" value="P:CDP-diacylglycerol biosynthetic process"/>
    <property type="evidence" value="ECO:0007669"/>
    <property type="project" value="UniProtKB-UniPathway"/>
</dbReference>
<dbReference type="GO" id="GO:0032049">
    <property type="term" value="P:cardiolipin biosynthetic process"/>
    <property type="evidence" value="ECO:0007669"/>
    <property type="project" value="InterPro"/>
</dbReference>
<comment type="pathway">
    <text evidence="4">Lipid metabolism.</text>
</comment>
<accession>F0WJ87</accession>
<gene>
    <name evidence="19" type="primary">AlNc14C119G6619</name>
    <name evidence="19" type="ORF">ALNC14_074770</name>
</gene>
<dbReference type="InterPro" id="IPR015222">
    <property type="entry name" value="Tam41"/>
</dbReference>
<evidence type="ECO:0000256" key="4">
    <source>
        <dbReference type="ARBA" id="ARBA00005189"/>
    </source>
</evidence>
<evidence type="ECO:0000256" key="2">
    <source>
        <dbReference type="ARBA" id="ARBA00004443"/>
    </source>
</evidence>
<evidence type="ECO:0000256" key="3">
    <source>
        <dbReference type="ARBA" id="ARBA00005119"/>
    </source>
</evidence>
<dbReference type="PIRSF" id="PIRSF028840">
    <property type="entry name" value="Mmp37"/>
    <property type="match status" value="1"/>
</dbReference>
<evidence type="ECO:0000256" key="17">
    <source>
        <dbReference type="ARBA" id="ARBA00023264"/>
    </source>
</evidence>
<dbReference type="GO" id="GO:0004605">
    <property type="term" value="F:phosphatidate cytidylyltransferase activity"/>
    <property type="evidence" value="ECO:0007669"/>
    <property type="project" value="UniProtKB-EC"/>
</dbReference>
<proteinExistence type="inferred from homology"/>
<dbReference type="GO" id="GO:0005743">
    <property type="term" value="C:mitochondrial inner membrane"/>
    <property type="evidence" value="ECO:0007669"/>
    <property type="project" value="UniProtKB-SubCell"/>
</dbReference>
<reference evidence="19" key="2">
    <citation type="submission" date="2011-02" db="EMBL/GenBank/DDBJ databases">
        <authorList>
            <person name="MacLean D."/>
        </authorList>
    </citation>
    <scope>NUCLEOTIDE SEQUENCE</scope>
</reference>
<dbReference type="PANTHER" id="PTHR13619">
    <property type="entry name" value="PHOSPHATIDATE CYTIDYLYLTRANSFERASE, MITOCHONDRIAL"/>
    <property type="match status" value="1"/>
</dbReference>
<dbReference type="Pfam" id="PF09139">
    <property type="entry name" value="Tam41_Mmp37"/>
    <property type="match status" value="1"/>
</dbReference>
<evidence type="ECO:0000256" key="14">
    <source>
        <dbReference type="ARBA" id="ARBA00023128"/>
    </source>
</evidence>
<evidence type="ECO:0000256" key="10">
    <source>
        <dbReference type="ARBA" id="ARBA00022695"/>
    </source>
</evidence>
<keyword evidence="16" id="KW-0594">Phospholipid biosynthesis</keyword>
<evidence type="ECO:0000256" key="8">
    <source>
        <dbReference type="ARBA" id="ARBA00022516"/>
    </source>
</evidence>
<dbReference type="UniPathway" id="UPA00557">
    <property type="reaction ID" value="UER00614"/>
</dbReference>
<sequence length="335" mass="38250">MSLVTCAVYTAAERMIGCDETEAQFLRSALEETFPPVKLSFAYGSAVFQQHTSNSSGAIMDFVFAVDDPIKWHEENLMRNRSHYSFLKYFGAQAIVNIQRNHGATVYYNTLVDLKVRSQTDRSRVIKYGVISCDDLCNDLRNWTCLYLSGRLHKPVRILHNNDERLLIASRQNLLHAVHYALLNLPEKFTKQKLFMKIASISYAGDFRMTFGENPKKVRNIVDGNFQAFCRLYENTIRRCTFLKTSMHDPTVFLAATGDKSSRQKLLHVMPSNVRDQIARYSKGIDQECLQKVVRGIVRRTSRSQSIKGIFTAGGIKAAQYALQKINRAYFSRSG</sequence>
<dbReference type="AlphaFoldDB" id="F0WJ87"/>